<sequence length="39" mass="4650">MPVKEISSLEQTTEYRYDYKTTLRPTVRIDAKQGRSKFL</sequence>
<dbReference type="Proteomes" id="UP000004506">
    <property type="component" value="Unassembled WGS sequence"/>
</dbReference>
<accession>A0AA87CVE7</accession>
<comment type="caution">
    <text evidence="1">The sequence shown here is derived from an EMBL/GenBank/DDBJ whole genome shotgun (WGS) entry which is preliminary data.</text>
</comment>
<reference evidence="2" key="1">
    <citation type="submission" date="2008-04" db="EMBL/GenBank/DDBJ databases">
        <title>Draft genome sequence of Providencia stuartii (ATCC 25827).</title>
        <authorList>
            <person name="Sudarsanam P."/>
            <person name="Ley R."/>
            <person name="Guruge J."/>
            <person name="Turnbaugh P.J."/>
            <person name="Mahowald M."/>
            <person name="Liep D."/>
            <person name="Gordon J."/>
        </authorList>
    </citation>
    <scope>NUCLEOTIDE SEQUENCE [LARGE SCALE GENOMIC DNA]</scope>
    <source>
        <strain evidence="2">ATCC 25827</strain>
    </source>
</reference>
<dbReference type="AlphaFoldDB" id="A0AA87CVE7"/>
<proteinExistence type="predicted"/>
<protein>
    <submittedName>
        <fullName evidence="1">Uncharacterized protein</fullName>
    </submittedName>
</protein>
<gene>
    <name evidence="1" type="ORF">PROSTU_03705</name>
</gene>
<evidence type="ECO:0000313" key="2">
    <source>
        <dbReference type="Proteomes" id="UP000004506"/>
    </source>
</evidence>
<evidence type="ECO:0000313" key="1">
    <source>
        <dbReference type="EMBL" id="EDU60498.1"/>
    </source>
</evidence>
<reference evidence="1 2" key="3">
    <citation type="submission" date="2008-05" db="EMBL/GenBank/DDBJ databases">
        <authorList>
            <person name="Fulton L."/>
            <person name="Clifton S."/>
            <person name="Fulton B."/>
            <person name="Xu J."/>
            <person name="Minx P."/>
            <person name="Pepin K.H."/>
            <person name="Johnson M."/>
            <person name="Thiruvilangam P."/>
            <person name="Bhonagiri V."/>
            <person name="Nash W.E."/>
            <person name="Mardis E.R."/>
            <person name="Wilson R.K."/>
        </authorList>
    </citation>
    <scope>NUCLEOTIDE SEQUENCE [LARGE SCALE GENOMIC DNA]</scope>
    <source>
        <strain evidence="1 2">ATCC 25827</strain>
    </source>
</reference>
<dbReference type="EMBL" id="ABJD02000101">
    <property type="protein sequence ID" value="EDU60498.1"/>
    <property type="molecule type" value="Genomic_DNA"/>
</dbReference>
<reference evidence="2" key="2">
    <citation type="submission" date="2008-04" db="EMBL/GenBank/DDBJ databases">
        <title>Draft genome sequence of Providencia stuartii(ATCC 25827).</title>
        <authorList>
            <person name="Sudarsanam P."/>
            <person name="Ley R."/>
            <person name="Guruge J."/>
            <person name="Turnbaugh P.J."/>
            <person name="Mahowald M."/>
            <person name="Liep D."/>
            <person name="Gordon J."/>
        </authorList>
    </citation>
    <scope>NUCLEOTIDE SEQUENCE [LARGE SCALE GENOMIC DNA]</scope>
    <source>
        <strain evidence="2">ATCC 25827</strain>
    </source>
</reference>
<name>A0AA87CVE7_PROST</name>
<organism evidence="1 2">
    <name type="scientific">Providencia stuartii ATCC 25827</name>
    <dbReference type="NCBI Taxonomy" id="471874"/>
    <lineage>
        <taxon>Bacteria</taxon>
        <taxon>Pseudomonadati</taxon>
        <taxon>Pseudomonadota</taxon>
        <taxon>Gammaproteobacteria</taxon>
        <taxon>Enterobacterales</taxon>
        <taxon>Morganellaceae</taxon>
        <taxon>Providencia</taxon>
    </lineage>
</organism>